<name>A0ABU9VT20_9CLOT</name>
<sequence length="461" mass="52322">MKRKWFMLVLVLILIGALLTGCIDESLLSDEYLDDFEAQLDKIQLRVEDFSRLMTEEERLKFEQRVDEEIFRFSMAFFDELEKLGVNASESNHEAVEALLNKYLMELEEIIDELELAFAPAVSSIRLMIGESQAWVNQTPVPLDQPPTITEAGRTLVPLRFVAESLAAEVNWNDAERRITYTKGPLEIVLYLNETTAMVNGNMIDLGVPPVIVNGRTLVPLRFVSETMGFLVDWQEETREITVIGRLDGQMPAAFTPMELAIDTDVTDDDTKIAYTLLGVIIETTWDDTRPLIALLVDGELFKYEADFDLFETVIEEWDHYSHWGLYEAGFDDYDRVVTLEYGEGVADIVGIFADYYAEKTLADIFEIDGNIVTLTSIDDLLNSEDPDDLPGFSTIMNDQLTPANGDVMMLSEEVVVYVEGDDGIFFTGTIDMIGLSFYDYVELYDTDGDLIYDIVILWLI</sequence>
<proteinExistence type="predicted"/>
<dbReference type="PROSITE" id="PS51257">
    <property type="entry name" value="PROKAR_LIPOPROTEIN"/>
    <property type="match status" value="1"/>
</dbReference>
<dbReference type="EMBL" id="JBCITM010000002">
    <property type="protein sequence ID" value="MEN1759289.1"/>
    <property type="molecule type" value="Genomic_DNA"/>
</dbReference>
<dbReference type="Pfam" id="PF07833">
    <property type="entry name" value="Cu_amine_oxidN1"/>
    <property type="match status" value="1"/>
</dbReference>
<evidence type="ECO:0000313" key="2">
    <source>
        <dbReference type="EMBL" id="MEN1759289.1"/>
    </source>
</evidence>
<dbReference type="SUPFAM" id="SSF55383">
    <property type="entry name" value="Copper amine oxidase, domain N"/>
    <property type="match status" value="2"/>
</dbReference>
<evidence type="ECO:0000259" key="1">
    <source>
        <dbReference type="Pfam" id="PF07833"/>
    </source>
</evidence>
<accession>A0ABU9VT20</accession>
<reference evidence="2 3" key="1">
    <citation type="submission" date="2024-04" db="EMBL/GenBank/DDBJ databases">
        <title>Genome sequencing and metabolic network reconstruction of aminoacids and betaine degradation by Anoxynatronum sibiricum.</title>
        <authorList>
            <person name="Detkova E.N."/>
            <person name="Boltjanskaja Y.V."/>
            <person name="Mardanov A.V."/>
            <person name="Kevbrin V."/>
        </authorList>
    </citation>
    <scope>NUCLEOTIDE SEQUENCE [LARGE SCALE GENOMIC DNA]</scope>
    <source>
        <strain evidence="2 3">Z-7981</strain>
    </source>
</reference>
<keyword evidence="3" id="KW-1185">Reference proteome</keyword>
<evidence type="ECO:0000313" key="3">
    <source>
        <dbReference type="Proteomes" id="UP001407405"/>
    </source>
</evidence>
<gene>
    <name evidence="2" type="ORF">AAIG11_02280</name>
</gene>
<dbReference type="InterPro" id="IPR036582">
    <property type="entry name" value="Mao_N_sf"/>
</dbReference>
<protein>
    <submittedName>
        <fullName evidence="2">Copper amine oxidase N-terminal domain-containing protein</fullName>
    </submittedName>
</protein>
<dbReference type="Proteomes" id="UP001407405">
    <property type="component" value="Unassembled WGS sequence"/>
</dbReference>
<comment type="caution">
    <text evidence="2">The sequence shown here is derived from an EMBL/GenBank/DDBJ whole genome shotgun (WGS) entry which is preliminary data.</text>
</comment>
<dbReference type="Gene3D" id="3.30.457.10">
    <property type="entry name" value="Copper amine oxidase-like, N-terminal domain"/>
    <property type="match status" value="1"/>
</dbReference>
<feature type="domain" description="Copper amine oxidase-like N-terminal" evidence="1">
    <location>
        <begin position="136"/>
        <end position="242"/>
    </location>
</feature>
<organism evidence="2 3">
    <name type="scientific">Anoxynatronum sibiricum</name>
    <dbReference type="NCBI Taxonomy" id="210623"/>
    <lineage>
        <taxon>Bacteria</taxon>
        <taxon>Bacillati</taxon>
        <taxon>Bacillota</taxon>
        <taxon>Clostridia</taxon>
        <taxon>Eubacteriales</taxon>
        <taxon>Clostridiaceae</taxon>
        <taxon>Anoxynatronum</taxon>
    </lineage>
</organism>
<dbReference type="InterPro" id="IPR012854">
    <property type="entry name" value="Cu_amine_oxidase-like_N"/>
</dbReference>